<proteinExistence type="inferred from homology"/>
<evidence type="ECO:0000313" key="3">
    <source>
        <dbReference type="EMBL" id="KZB66926.1"/>
    </source>
</evidence>
<dbReference type="Gene3D" id="3.40.190.150">
    <property type="entry name" value="Bordetella uptake gene, domain 1"/>
    <property type="match status" value="1"/>
</dbReference>
<protein>
    <recommendedName>
        <fullName evidence="5">Tripartite tricarboxylate transporter substrate binding protein</fullName>
    </recommendedName>
</protein>
<dbReference type="InterPro" id="IPR042100">
    <property type="entry name" value="Bug_dom1"/>
</dbReference>
<evidence type="ECO:0000256" key="2">
    <source>
        <dbReference type="SAM" id="SignalP"/>
    </source>
</evidence>
<organism evidence="3 4">
    <name type="scientific">Thalassospira lucentensis</name>
    <dbReference type="NCBI Taxonomy" id="168935"/>
    <lineage>
        <taxon>Bacteria</taxon>
        <taxon>Pseudomonadati</taxon>
        <taxon>Pseudomonadota</taxon>
        <taxon>Alphaproteobacteria</taxon>
        <taxon>Rhodospirillales</taxon>
        <taxon>Thalassospiraceae</taxon>
        <taxon>Thalassospira</taxon>
    </lineage>
</organism>
<dbReference type="Gene3D" id="3.40.190.10">
    <property type="entry name" value="Periplasmic binding protein-like II"/>
    <property type="match status" value="1"/>
</dbReference>
<sequence length="314" mass="33391">MFRKIAVAAGLMAAAFAAPAQAQSYPEKPIEFIVPWGPGGGSDTLMRIVAQGLTEETGQAVPVINMPGVGGNVGLAEFAKRPADGYTISQIHEGLLVSNQTGITELNWDSFIPVALVASSPQYLTLSKNDNFSNFEELVAYAKAHPGAVRAGVTLGGIPHVHIAMIEEAMGLQFSYVGYTDTGERIRALMGGNIDIAIGDISSAKQFVDNGDLIYAAVGTEERTDDAPDVPTLKELGMDAELVITRGVVLPKGTPQETVDALEAHIEKVMQREDVIKLMKNAGADPVFYGQEKYSAYLDKLNATIAKLVGKLEG</sequence>
<evidence type="ECO:0000256" key="1">
    <source>
        <dbReference type="ARBA" id="ARBA00006987"/>
    </source>
</evidence>
<comment type="similarity">
    <text evidence="1">Belongs to the UPF0065 (bug) family.</text>
</comment>
<accession>A0A154L991</accession>
<dbReference type="SUPFAM" id="SSF53850">
    <property type="entry name" value="Periplasmic binding protein-like II"/>
    <property type="match status" value="1"/>
</dbReference>
<name>A0A154L991_9PROT</name>
<dbReference type="Proteomes" id="UP000076335">
    <property type="component" value="Unassembled WGS sequence"/>
</dbReference>
<dbReference type="OrthoDB" id="7250553at2"/>
<feature type="chain" id="PRO_5007597085" description="Tripartite tricarboxylate transporter substrate binding protein" evidence="2">
    <location>
        <begin position="23"/>
        <end position="314"/>
    </location>
</feature>
<dbReference type="EMBL" id="LPVY01000005">
    <property type="protein sequence ID" value="KZB66926.1"/>
    <property type="molecule type" value="Genomic_DNA"/>
</dbReference>
<reference evidence="3 4" key="1">
    <citation type="submission" date="2015-12" db="EMBL/GenBank/DDBJ databases">
        <title>Genome sequence of Thalassospira lucentensis MCCC 1A02072.</title>
        <authorList>
            <person name="Lu L."/>
            <person name="Lai Q."/>
            <person name="Shao Z."/>
            <person name="Qian P."/>
        </authorList>
    </citation>
    <scope>NUCLEOTIDE SEQUENCE [LARGE SCALE GENOMIC DNA]</scope>
    <source>
        <strain evidence="3 4">MCCC 1A02072</strain>
    </source>
</reference>
<dbReference type="PIRSF" id="PIRSF017082">
    <property type="entry name" value="YflP"/>
    <property type="match status" value="1"/>
</dbReference>
<dbReference type="Pfam" id="PF03401">
    <property type="entry name" value="TctC"/>
    <property type="match status" value="1"/>
</dbReference>
<evidence type="ECO:0000313" key="4">
    <source>
        <dbReference type="Proteomes" id="UP000076335"/>
    </source>
</evidence>
<dbReference type="PANTHER" id="PTHR42928">
    <property type="entry name" value="TRICARBOXYLATE-BINDING PROTEIN"/>
    <property type="match status" value="1"/>
</dbReference>
<dbReference type="AlphaFoldDB" id="A0A154L991"/>
<evidence type="ECO:0008006" key="5">
    <source>
        <dbReference type="Google" id="ProtNLM"/>
    </source>
</evidence>
<dbReference type="PANTHER" id="PTHR42928:SF5">
    <property type="entry name" value="BLR1237 PROTEIN"/>
    <property type="match status" value="1"/>
</dbReference>
<gene>
    <name evidence="3" type="ORF">AUP42_15490</name>
</gene>
<dbReference type="CDD" id="cd07012">
    <property type="entry name" value="PBP2_Bug_TTT"/>
    <property type="match status" value="1"/>
</dbReference>
<dbReference type="RefSeq" id="WP_062950336.1">
    <property type="nucleotide sequence ID" value="NZ_CP136684.1"/>
</dbReference>
<dbReference type="InterPro" id="IPR005064">
    <property type="entry name" value="BUG"/>
</dbReference>
<feature type="signal peptide" evidence="2">
    <location>
        <begin position="1"/>
        <end position="22"/>
    </location>
</feature>
<comment type="caution">
    <text evidence="3">The sequence shown here is derived from an EMBL/GenBank/DDBJ whole genome shotgun (WGS) entry which is preliminary data.</text>
</comment>
<keyword evidence="2" id="KW-0732">Signal</keyword>